<comment type="caution">
    <text evidence="1">The sequence shown here is derived from an EMBL/GenBank/DDBJ whole genome shotgun (WGS) entry which is preliminary data.</text>
</comment>
<evidence type="ECO:0008006" key="3">
    <source>
        <dbReference type="Google" id="ProtNLM"/>
    </source>
</evidence>
<dbReference type="EMBL" id="BAAAFI010000041">
    <property type="protein sequence ID" value="GAA0880240.1"/>
    <property type="molecule type" value="Genomic_DNA"/>
</dbReference>
<organism evidence="1 2">
    <name type="scientific">Algoriphagus jejuensis</name>
    <dbReference type="NCBI Taxonomy" id="419934"/>
    <lineage>
        <taxon>Bacteria</taxon>
        <taxon>Pseudomonadati</taxon>
        <taxon>Bacteroidota</taxon>
        <taxon>Cytophagia</taxon>
        <taxon>Cytophagales</taxon>
        <taxon>Cyclobacteriaceae</taxon>
        <taxon>Algoriphagus</taxon>
    </lineage>
</organism>
<reference evidence="1 2" key="1">
    <citation type="journal article" date="2019" name="Int. J. Syst. Evol. Microbiol.">
        <title>The Global Catalogue of Microorganisms (GCM) 10K type strain sequencing project: providing services to taxonomists for standard genome sequencing and annotation.</title>
        <authorList>
            <consortium name="The Broad Institute Genomics Platform"/>
            <consortium name="The Broad Institute Genome Sequencing Center for Infectious Disease"/>
            <person name="Wu L."/>
            <person name="Ma J."/>
        </authorList>
    </citation>
    <scope>NUCLEOTIDE SEQUENCE [LARGE SCALE GENOMIC DNA]</scope>
    <source>
        <strain evidence="1 2">JCM 16112</strain>
    </source>
</reference>
<evidence type="ECO:0000313" key="1">
    <source>
        <dbReference type="EMBL" id="GAA0880240.1"/>
    </source>
</evidence>
<gene>
    <name evidence="1" type="ORF">GCM10009119_32100</name>
</gene>
<dbReference type="RefSeq" id="WP_343853431.1">
    <property type="nucleotide sequence ID" value="NZ_BAAAFI010000041.1"/>
</dbReference>
<dbReference type="Proteomes" id="UP001500469">
    <property type="component" value="Unassembled WGS sequence"/>
</dbReference>
<dbReference type="InterPro" id="IPR013325">
    <property type="entry name" value="RNA_pol_sigma_r2"/>
</dbReference>
<dbReference type="Gene3D" id="1.10.1740.10">
    <property type="match status" value="1"/>
</dbReference>
<dbReference type="SUPFAM" id="SSF88946">
    <property type="entry name" value="Sigma2 domain of RNA polymerase sigma factors"/>
    <property type="match status" value="1"/>
</dbReference>
<protein>
    <recommendedName>
        <fullName evidence="3">Integrase-like protein</fullName>
    </recommendedName>
</protein>
<accession>A0ABN1N313</accession>
<keyword evidence="2" id="KW-1185">Reference proteome</keyword>
<proteinExistence type="predicted"/>
<sequence>MKKPKINDNQGFPRDNSLMQLHHGQVMVVYTSKSDSEVWKSFKSGEESAFNFIYRKFMPALFNYGFHLCRDTNAVKDSVQSIFMDLRLKREKLPEVSNINTICSSGVRAYFLHN</sequence>
<name>A0ABN1N313_9BACT</name>
<evidence type="ECO:0000313" key="2">
    <source>
        <dbReference type="Proteomes" id="UP001500469"/>
    </source>
</evidence>